<evidence type="ECO:0000256" key="1">
    <source>
        <dbReference type="SAM" id="MobiDB-lite"/>
    </source>
</evidence>
<sequence>MTSATLNMLATDKLNGNNYASWKNTINTVLIDDLRFVLVEECPQVPTANATRTAQEAHERWAKANEKTRKMFGQASYQIKHDALKYIYNARMNEGASVREHVLNMMVHFSVAEMNVVVINEASQGEAIIATSTRKFHRGSTSGTKFVPSSSGNKKWKKNKGDQGNKANSAAAKTSKKAKAAKRICFHCNQ</sequence>
<evidence type="ECO:0000313" key="2">
    <source>
        <dbReference type="EMBL" id="TYK25814.1"/>
    </source>
</evidence>
<comment type="caution">
    <text evidence="2">The sequence shown here is derived from an EMBL/GenBank/DDBJ whole genome shotgun (WGS) entry which is preliminary data.</text>
</comment>
<organism evidence="2 3">
    <name type="scientific">Cucumis melo var. makuwa</name>
    <name type="common">Oriental melon</name>
    <dbReference type="NCBI Taxonomy" id="1194695"/>
    <lineage>
        <taxon>Eukaryota</taxon>
        <taxon>Viridiplantae</taxon>
        <taxon>Streptophyta</taxon>
        <taxon>Embryophyta</taxon>
        <taxon>Tracheophyta</taxon>
        <taxon>Spermatophyta</taxon>
        <taxon>Magnoliopsida</taxon>
        <taxon>eudicotyledons</taxon>
        <taxon>Gunneridae</taxon>
        <taxon>Pentapetalae</taxon>
        <taxon>rosids</taxon>
        <taxon>fabids</taxon>
        <taxon>Cucurbitales</taxon>
        <taxon>Cucurbitaceae</taxon>
        <taxon>Benincaseae</taxon>
        <taxon>Cucumis</taxon>
    </lineage>
</organism>
<gene>
    <name evidence="2" type="ORF">E5676_scaffold436G00190</name>
</gene>
<name>A0A5D3DQG9_CUCMM</name>
<proteinExistence type="predicted"/>
<dbReference type="EMBL" id="SSTD01003661">
    <property type="protein sequence ID" value="TYK25814.1"/>
    <property type="molecule type" value="Genomic_DNA"/>
</dbReference>
<reference evidence="2 3" key="1">
    <citation type="submission" date="2019-08" db="EMBL/GenBank/DDBJ databases">
        <title>Draft genome sequences of two oriental melons (Cucumis melo L. var makuwa).</title>
        <authorList>
            <person name="Kwon S.-Y."/>
        </authorList>
    </citation>
    <scope>NUCLEOTIDE SEQUENCE [LARGE SCALE GENOMIC DNA]</scope>
    <source>
        <strain evidence="3">cv. Chang Bougi</strain>
        <tissue evidence="2">Leaf</tissue>
    </source>
</reference>
<evidence type="ECO:0000313" key="3">
    <source>
        <dbReference type="Proteomes" id="UP000321947"/>
    </source>
</evidence>
<dbReference type="Proteomes" id="UP000321947">
    <property type="component" value="Unassembled WGS sequence"/>
</dbReference>
<feature type="compositionally biased region" description="Polar residues" evidence="1">
    <location>
        <begin position="139"/>
        <end position="148"/>
    </location>
</feature>
<dbReference type="AlphaFoldDB" id="A0A5D3DQG9"/>
<accession>A0A5D3DQG9</accession>
<feature type="compositionally biased region" description="Low complexity" evidence="1">
    <location>
        <begin position="162"/>
        <end position="173"/>
    </location>
</feature>
<feature type="region of interest" description="Disordered" evidence="1">
    <location>
        <begin position="138"/>
        <end position="175"/>
    </location>
</feature>
<protein>
    <submittedName>
        <fullName evidence="2">Gag/pol protein</fullName>
    </submittedName>
</protein>